<gene>
    <name evidence="1" type="ORF">DB32_000350</name>
</gene>
<proteinExistence type="predicted"/>
<dbReference type="STRING" id="927083.DB32_000350"/>
<organism evidence="1 2">
    <name type="scientific">Sandaracinus amylolyticus</name>
    <dbReference type="NCBI Taxonomy" id="927083"/>
    <lineage>
        <taxon>Bacteria</taxon>
        <taxon>Pseudomonadati</taxon>
        <taxon>Myxococcota</taxon>
        <taxon>Polyangia</taxon>
        <taxon>Polyangiales</taxon>
        <taxon>Sandaracinaceae</taxon>
        <taxon>Sandaracinus</taxon>
    </lineage>
</organism>
<dbReference type="EMBL" id="CP011125">
    <property type="protein sequence ID" value="AKF03201.1"/>
    <property type="molecule type" value="Genomic_DNA"/>
</dbReference>
<keyword evidence="2" id="KW-1185">Reference proteome</keyword>
<accession>A0A0F6YFW8</accession>
<sequence length="117" mass="12423">MLAGGFRVVRAFGVYHGALPFVLEGEGLRFQIDVLRRDASASTGGVFDGEHFSLFVHGRASGELAATSERGARALGTALERRVAEGMTVPALATFDQRRAMGAGTIFHVDYDVPAAI</sequence>
<dbReference type="Proteomes" id="UP000034883">
    <property type="component" value="Chromosome"/>
</dbReference>
<evidence type="ECO:0000313" key="2">
    <source>
        <dbReference type="Proteomes" id="UP000034883"/>
    </source>
</evidence>
<protein>
    <submittedName>
        <fullName evidence="1">Uncharacterized protein</fullName>
    </submittedName>
</protein>
<reference evidence="1 2" key="1">
    <citation type="submission" date="2015-03" db="EMBL/GenBank/DDBJ databases">
        <title>Genome assembly of Sandaracinus amylolyticus DSM 53668.</title>
        <authorList>
            <person name="Sharma G."/>
            <person name="Subramanian S."/>
        </authorList>
    </citation>
    <scope>NUCLEOTIDE SEQUENCE [LARGE SCALE GENOMIC DNA]</scope>
    <source>
        <strain evidence="1 2">DSM 53668</strain>
    </source>
</reference>
<name>A0A0F6YFW8_9BACT</name>
<dbReference type="KEGG" id="samy:DB32_000350"/>
<evidence type="ECO:0000313" key="1">
    <source>
        <dbReference type="EMBL" id="AKF03201.1"/>
    </source>
</evidence>
<dbReference type="AlphaFoldDB" id="A0A0F6YFW8"/>